<keyword evidence="5" id="KW-0997">Cell inner membrane</keyword>
<keyword evidence="8 16" id="KW-0812">Transmembrane</keyword>
<feature type="domain" description="HAMP" evidence="18">
    <location>
        <begin position="205"/>
        <end position="257"/>
    </location>
</feature>
<dbReference type="InterPro" id="IPR036097">
    <property type="entry name" value="HisK_dim/P_sf"/>
</dbReference>
<comment type="subcellular location">
    <subcellularLocation>
        <location evidence="2">Cell inner membrane</location>
        <topology evidence="2">Multi-pass membrane protein</topology>
    </subcellularLocation>
</comment>
<reference evidence="20" key="1">
    <citation type="journal article" date="2019" name="Int. J. Syst. Evol. Microbiol.">
        <title>The Global Catalogue of Microorganisms (GCM) 10K type strain sequencing project: providing services to taxonomists for standard genome sequencing and annotation.</title>
        <authorList>
            <consortium name="The Broad Institute Genomics Platform"/>
            <consortium name="The Broad Institute Genome Sequencing Center for Infectious Disease"/>
            <person name="Wu L."/>
            <person name="Ma J."/>
        </authorList>
    </citation>
    <scope>NUCLEOTIDE SEQUENCE [LARGE SCALE GENOMIC DNA]</scope>
    <source>
        <strain evidence="20">CECT 8472</strain>
    </source>
</reference>
<keyword evidence="11 19" id="KW-0067">ATP-binding</keyword>
<evidence type="ECO:0000313" key="20">
    <source>
        <dbReference type="Proteomes" id="UP001595799"/>
    </source>
</evidence>
<dbReference type="SMART" id="SM00388">
    <property type="entry name" value="HisKA"/>
    <property type="match status" value="1"/>
</dbReference>
<dbReference type="InterPro" id="IPR003594">
    <property type="entry name" value="HATPase_dom"/>
</dbReference>
<evidence type="ECO:0000256" key="1">
    <source>
        <dbReference type="ARBA" id="ARBA00000085"/>
    </source>
</evidence>
<feature type="region of interest" description="Disordered" evidence="15">
    <location>
        <begin position="1"/>
        <end position="21"/>
    </location>
</feature>
<dbReference type="Pfam" id="PF02518">
    <property type="entry name" value="HATPase_c"/>
    <property type="match status" value="1"/>
</dbReference>
<feature type="transmembrane region" description="Helical" evidence="16">
    <location>
        <begin position="182"/>
        <end position="204"/>
    </location>
</feature>
<dbReference type="SMART" id="SM00387">
    <property type="entry name" value="HATPase_c"/>
    <property type="match status" value="1"/>
</dbReference>
<dbReference type="SMART" id="SM00304">
    <property type="entry name" value="HAMP"/>
    <property type="match status" value="1"/>
</dbReference>
<evidence type="ECO:0000256" key="14">
    <source>
        <dbReference type="ARBA" id="ARBA00023136"/>
    </source>
</evidence>
<dbReference type="EC" id="2.7.13.3" evidence="3"/>
<organism evidence="19 20">
    <name type="scientific">Fodinicurvata halophila</name>
    <dbReference type="NCBI Taxonomy" id="1419723"/>
    <lineage>
        <taxon>Bacteria</taxon>
        <taxon>Pseudomonadati</taxon>
        <taxon>Pseudomonadota</taxon>
        <taxon>Alphaproteobacteria</taxon>
        <taxon>Rhodospirillales</taxon>
        <taxon>Rhodovibrionaceae</taxon>
        <taxon>Fodinicurvata</taxon>
    </lineage>
</organism>
<evidence type="ECO:0000256" key="10">
    <source>
        <dbReference type="ARBA" id="ARBA00022777"/>
    </source>
</evidence>
<evidence type="ECO:0000313" key="19">
    <source>
        <dbReference type="EMBL" id="MFC4352747.1"/>
    </source>
</evidence>
<evidence type="ECO:0000256" key="16">
    <source>
        <dbReference type="SAM" id="Phobius"/>
    </source>
</evidence>
<dbReference type="Pfam" id="PF00672">
    <property type="entry name" value="HAMP"/>
    <property type="match status" value="1"/>
</dbReference>
<dbReference type="CDD" id="cd00082">
    <property type="entry name" value="HisKA"/>
    <property type="match status" value="1"/>
</dbReference>
<dbReference type="PROSITE" id="PS50885">
    <property type="entry name" value="HAMP"/>
    <property type="match status" value="1"/>
</dbReference>
<evidence type="ECO:0000256" key="2">
    <source>
        <dbReference type="ARBA" id="ARBA00004429"/>
    </source>
</evidence>
<dbReference type="InterPro" id="IPR003661">
    <property type="entry name" value="HisK_dim/P_dom"/>
</dbReference>
<dbReference type="EMBL" id="JBHSCW010000008">
    <property type="protein sequence ID" value="MFC4352747.1"/>
    <property type="molecule type" value="Genomic_DNA"/>
</dbReference>
<evidence type="ECO:0000256" key="6">
    <source>
        <dbReference type="ARBA" id="ARBA00022553"/>
    </source>
</evidence>
<keyword evidence="14 16" id="KW-0472">Membrane</keyword>
<keyword evidence="20" id="KW-1185">Reference proteome</keyword>
<accession>A0ABV8UN69</accession>
<dbReference type="Gene3D" id="1.10.287.130">
    <property type="match status" value="1"/>
</dbReference>
<evidence type="ECO:0000256" key="11">
    <source>
        <dbReference type="ARBA" id="ARBA00022840"/>
    </source>
</evidence>
<keyword evidence="7" id="KW-0808">Transferase</keyword>
<dbReference type="InterPro" id="IPR036890">
    <property type="entry name" value="HATPase_C_sf"/>
</dbReference>
<dbReference type="Gene3D" id="3.30.565.10">
    <property type="entry name" value="Histidine kinase-like ATPase, C-terminal domain"/>
    <property type="match status" value="1"/>
</dbReference>
<evidence type="ECO:0000256" key="9">
    <source>
        <dbReference type="ARBA" id="ARBA00022741"/>
    </source>
</evidence>
<evidence type="ECO:0000256" key="8">
    <source>
        <dbReference type="ARBA" id="ARBA00022692"/>
    </source>
</evidence>
<evidence type="ECO:0000256" key="7">
    <source>
        <dbReference type="ARBA" id="ARBA00022679"/>
    </source>
</evidence>
<dbReference type="PANTHER" id="PTHR44936">
    <property type="entry name" value="SENSOR PROTEIN CREC"/>
    <property type="match status" value="1"/>
</dbReference>
<dbReference type="Proteomes" id="UP001595799">
    <property type="component" value="Unassembled WGS sequence"/>
</dbReference>
<dbReference type="SUPFAM" id="SSF47384">
    <property type="entry name" value="Homodimeric domain of signal transducing histidine kinase"/>
    <property type="match status" value="1"/>
</dbReference>
<evidence type="ECO:0000256" key="15">
    <source>
        <dbReference type="SAM" id="MobiDB-lite"/>
    </source>
</evidence>
<evidence type="ECO:0000256" key="5">
    <source>
        <dbReference type="ARBA" id="ARBA00022519"/>
    </source>
</evidence>
<dbReference type="Pfam" id="PF00512">
    <property type="entry name" value="HisKA"/>
    <property type="match status" value="1"/>
</dbReference>
<evidence type="ECO:0000256" key="4">
    <source>
        <dbReference type="ARBA" id="ARBA00022475"/>
    </source>
</evidence>
<dbReference type="InterPro" id="IPR004358">
    <property type="entry name" value="Sig_transdc_His_kin-like_C"/>
</dbReference>
<feature type="transmembrane region" description="Helical" evidence="16">
    <location>
        <begin position="36"/>
        <end position="60"/>
    </location>
</feature>
<dbReference type="InterPro" id="IPR003660">
    <property type="entry name" value="HAMP_dom"/>
</dbReference>
<feature type="domain" description="Histidine kinase" evidence="17">
    <location>
        <begin position="265"/>
        <end position="461"/>
    </location>
</feature>
<name>A0ABV8UN69_9PROT</name>
<evidence type="ECO:0000256" key="12">
    <source>
        <dbReference type="ARBA" id="ARBA00022989"/>
    </source>
</evidence>
<dbReference type="PRINTS" id="PR00344">
    <property type="entry name" value="BCTRLSENSOR"/>
</dbReference>
<dbReference type="PROSITE" id="PS50109">
    <property type="entry name" value="HIS_KIN"/>
    <property type="match status" value="1"/>
</dbReference>
<keyword evidence="13" id="KW-0902">Two-component regulatory system</keyword>
<dbReference type="GO" id="GO:0005524">
    <property type="term" value="F:ATP binding"/>
    <property type="evidence" value="ECO:0007669"/>
    <property type="project" value="UniProtKB-KW"/>
</dbReference>
<keyword evidence="10" id="KW-0418">Kinase</keyword>
<dbReference type="InterPro" id="IPR005467">
    <property type="entry name" value="His_kinase_dom"/>
</dbReference>
<comment type="caution">
    <text evidence="19">The sequence shown here is derived from an EMBL/GenBank/DDBJ whole genome shotgun (WGS) entry which is preliminary data.</text>
</comment>
<dbReference type="InterPro" id="IPR050980">
    <property type="entry name" value="2C_sensor_his_kinase"/>
</dbReference>
<sequence>MSDDPKSIRRPRALGGGQSGRRRTRFKLKRLIPRSLLARSLLIIIMPLILLQGISTWAFYERHYQTITRRLSQAVAGEIASVIDVLERESRTMTNVEMFALADAHMWLNMRLLPDQELKEVDSKLLPSVLDSRLGQALREQLWHPYVVDSQSLTHYVEIQVDLGDSILQVLVPRRRLFSSTIYIFLIWMFGSSIVLSAAATLFMRHEVRPIRRLAKAADNFGRGVDVTGFRPEGATEVRLAGTAFLQMQDRIKRQIQQRTDMLAGVSHDLRTPLTRLKLELALLGDDAATESMRADIQQMEHMIEGYLAFARGEGTENPQECDISEILRQVVDQARRDGAHVDLHIEHSMPTVARKEALRRCLANLINNAWRYGGNISITGQWYRKGVQILIDDDGPGIPSEKREEVFRPFFRLDTSRNPETGGTGLGLTISRDMIRSQGGDLKLEEAPGGGLRANIWLPG</sequence>
<dbReference type="PANTHER" id="PTHR44936:SF5">
    <property type="entry name" value="SENSOR HISTIDINE KINASE ENVZ"/>
    <property type="match status" value="1"/>
</dbReference>
<evidence type="ECO:0000256" key="3">
    <source>
        <dbReference type="ARBA" id="ARBA00012438"/>
    </source>
</evidence>
<evidence type="ECO:0000259" key="18">
    <source>
        <dbReference type="PROSITE" id="PS50885"/>
    </source>
</evidence>
<gene>
    <name evidence="19" type="ORF">ACFOW6_14440</name>
</gene>
<protein>
    <recommendedName>
        <fullName evidence="3">histidine kinase</fullName>
        <ecNumber evidence="3">2.7.13.3</ecNumber>
    </recommendedName>
</protein>
<comment type="catalytic activity">
    <reaction evidence="1">
        <text>ATP + protein L-histidine = ADP + protein N-phospho-L-histidine.</text>
        <dbReference type="EC" id="2.7.13.3"/>
    </reaction>
</comment>
<dbReference type="RefSeq" id="WP_382423107.1">
    <property type="nucleotide sequence ID" value="NZ_JBHSCW010000008.1"/>
</dbReference>
<keyword evidence="6" id="KW-0597">Phosphoprotein</keyword>
<proteinExistence type="predicted"/>
<dbReference type="SUPFAM" id="SSF55874">
    <property type="entry name" value="ATPase domain of HSP90 chaperone/DNA topoisomerase II/histidine kinase"/>
    <property type="match status" value="1"/>
</dbReference>
<evidence type="ECO:0000259" key="17">
    <source>
        <dbReference type="PROSITE" id="PS50109"/>
    </source>
</evidence>
<keyword evidence="4" id="KW-1003">Cell membrane</keyword>
<keyword evidence="12 16" id="KW-1133">Transmembrane helix</keyword>
<keyword evidence="9" id="KW-0547">Nucleotide-binding</keyword>
<evidence type="ECO:0000256" key="13">
    <source>
        <dbReference type="ARBA" id="ARBA00023012"/>
    </source>
</evidence>